<keyword evidence="6 9" id="KW-0175">Coiled coil</keyword>
<evidence type="ECO:0000259" key="11">
    <source>
        <dbReference type="Pfam" id="PF00133"/>
    </source>
</evidence>
<comment type="catalytic activity">
    <reaction evidence="8 9">
        <text>tRNA(Val) + L-valine + ATP = L-valyl-tRNA(Val) + AMP + diphosphate</text>
        <dbReference type="Rhea" id="RHEA:10704"/>
        <dbReference type="Rhea" id="RHEA-COMP:9672"/>
        <dbReference type="Rhea" id="RHEA-COMP:9708"/>
        <dbReference type="ChEBI" id="CHEBI:30616"/>
        <dbReference type="ChEBI" id="CHEBI:33019"/>
        <dbReference type="ChEBI" id="CHEBI:57762"/>
        <dbReference type="ChEBI" id="CHEBI:78442"/>
        <dbReference type="ChEBI" id="CHEBI:78537"/>
        <dbReference type="ChEBI" id="CHEBI:456215"/>
        <dbReference type="EC" id="6.1.1.9"/>
    </reaction>
</comment>
<dbReference type="InterPro" id="IPR014729">
    <property type="entry name" value="Rossmann-like_a/b/a_fold"/>
</dbReference>
<dbReference type="PANTHER" id="PTHR11946:SF93">
    <property type="entry name" value="VALINE--TRNA LIGASE, CHLOROPLASTIC_MITOCHONDRIAL 2"/>
    <property type="match status" value="1"/>
</dbReference>
<evidence type="ECO:0000259" key="12">
    <source>
        <dbReference type="Pfam" id="PF08264"/>
    </source>
</evidence>
<evidence type="ECO:0000256" key="3">
    <source>
        <dbReference type="ARBA" id="ARBA00022741"/>
    </source>
</evidence>
<dbReference type="EC" id="6.1.1.9" evidence="9"/>
<gene>
    <name evidence="9 14" type="primary">valS</name>
    <name evidence="14" type="ORF">NCTC10184_00474</name>
</gene>
<keyword evidence="2 9" id="KW-0436">Ligase</keyword>
<keyword evidence="4 9" id="KW-0067">ATP-binding</keyword>
<keyword evidence="3 9" id="KW-0547">Nucleotide-binding</keyword>
<evidence type="ECO:0000256" key="5">
    <source>
        <dbReference type="ARBA" id="ARBA00022917"/>
    </source>
</evidence>
<keyword evidence="15" id="KW-1185">Reference proteome</keyword>
<dbReference type="SUPFAM" id="SSF52374">
    <property type="entry name" value="Nucleotidylyl transferase"/>
    <property type="match status" value="1"/>
</dbReference>
<dbReference type="SUPFAM" id="SSF47323">
    <property type="entry name" value="Anticodon-binding domain of a subclass of class I aminoacyl-tRNA synthetases"/>
    <property type="match status" value="1"/>
</dbReference>
<dbReference type="InterPro" id="IPR013155">
    <property type="entry name" value="M/V/L/I-tRNA-synth_anticd-bd"/>
</dbReference>
<feature type="domain" description="Methionyl/Valyl/Leucyl/Isoleucyl-tRNA synthetase anticodon-binding" evidence="12">
    <location>
        <begin position="590"/>
        <end position="724"/>
    </location>
</feature>
<dbReference type="FunFam" id="3.40.50.620:FF:000020">
    <property type="entry name" value="Valine--tRNA ligase, mitochondrial"/>
    <property type="match status" value="1"/>
</dbReference>
<dbReference type="Pfam" id="PF08264">
    <property type="entry name" value="Anticodon_1"/>
    <property type="match status" value="1"/>
</dbReference>
<dbReference type="InterPro" id="IPR033705">
    <property type="entry name" value="Anticodon_Ia_Val"/>
</dbReference>
<feature type="domain" description="Aminoacyl-tRNA synthetase class Ia" evidence="11">
    <location>
        <begin position="26"/>
        <end position="423"/>
    </location>
</feature>
<feature type="binding site" evidence="9">
    <location>
        <position position="515"/>
    </location>
    <ligand>
        <name>ATP</name>
        <dbReference type="ChEBI" id="CHEBI:30616"/>
    </ligand>
</feature>
<feature type="coiled-coil region" evidence="9">
    <location>
        <begin position="786"/>
        <end position="813"/>
    </location>
</feature>
<dbReference type="GO" id="GO:0005524">
    <property type="term" value="F:ATP binding"/>
    <property type="evidence" value="ECO:0007669"/>
    <property type="project" value="UniProtKB-UniRule"/>
</dbReference>
<dbReference type="OrthoDB" id="9810365at2"/>
<dbReference type="InterPro" id="IPR037118">
    <property type="entry name" value="Val-tRNA_synth_C_sf"/>
</dbReference>
<dbReference type="GO" id="GO:0004832">
    <property type="term" value="F:valine-tRNA ligase activity"/>
    <property type="evidence" value="ECO:0007669"/>
    <property type="project" value="UniProtKB-UniRule"/>
</dbReference>
<feature type="region of interest" description="Disordered" evidence="10">
    <location>
        <begin position="1"/>
        <end position="29"/>
    </location>
</feature>
<dbReference type="Pfam" id="PF00133">
    <property type="entry name" value="tRNA-synt_1"/>
    <property type="match status" value="2"/>
</dbReference>
<dbReference type="NCBIfam" id="TIGR00422">
    <property type="entry name" value="valS"/>
    <property type="match status" value="1"/>
</dbReference>
<dbReference type="KEGG" id="mcob:NCTC10184_00474"/>
<dbReference type="HAMAP" id="MF_02004">
    <property type="entry name" value="Val_tRNA_synth_type1"/>
    <property type="match status" value="1"/>
</dbReference>
<dbReference type="EMBL" id="LR215043">
    <property type="protein sequence ID" value="VEU78236.1"/>
    <property type="molecule type" value="Genomic_DNA"/>
</dbReference>
<dbReference type="AlphaFoldDB" id="A0A449BAM1"/>
<reference evidence="14 15" key="1">
    <citation type="submission" date="2019-01" db="EMBL/GenBank/DDBJ databases">
        <authorList>
            <consortium name="Pathogen Informatics"/>
        </authorList>
    </citation>
    <scope>NUCLEOTIDE SEQUENCE [LARGE SCALE GENOMIC DNA]</scope>
    <source>
        <strain evidence="14 15">NCTC10184</strain>
    </source>
</reference>
<dbReference type="Proteomes" id="UP000290876">
    <property type="component" value="Chromosome"/>
</dbReference>
<dbReference type="Gene3D" id="3.90.740.10">
    <property type="entry name" value="Valyl/Leucyl/Isoleucyl-tRNA synthetase, editing domain"/>
    <property type="match status" value="1"/>
</dbReference>
<dbReference type="InterPro" id="IPR002303">
    <property type="entry name" value="Valyl-tRNA_ligase"/>
</dbReference>
<dbReference type="GO" id="GO:0002161">
    <property type="term" value="F:aminoacyl-tRNA deacylase activity"/>
    <property type="evidence" value="ECO:0007669"/>
    <property type="project" value="InterPro"/>
</dbReference>
<dbReference type="PRINTS" id="PR00986">
    <property type="entry name" value="TRNASYNTHVAL"/>
</dbReference>
<comment type="function">
    <text evidence="9">Catalyzes the attachment of valine to tRNA(Val). As ValRS can inadvertently accommodate and process structurally similar amino acids such as threonine, to avoid such errors, it has a 'posttransfer' editing activity that hydrolyzes mischarged Thr-tRNA(Val) in a tRNA-dependent manner.</text>
</comment>
<evidence type="ECO:0000256" key="1">
    <source>
        <dbReference type="ARBA" id="ARBA00022490"/>
    </source>
</evidence>
<keyword evidence="1 9" id="KW-0963">Cytoplasm</keyword>
<dbReference type="CDD" id="cd07962">
    <property type="entry name" value="Anticodon_Ia_Val"/>
    <property type="match status" value="1"/>
</dbReference>
<dbReference type="PROSITE" id="PS00178">
    <property type="entry name" value="AA_TRNA_LIGASE_I"/>
    <property type="match status" value="1"/>
</dbReference>
<comment type="subunit">
    <text evidence="9">Monomer.</text>
</comment>
<keyword evidence="7 9" id="KW-0030">Aminoacyl-tRNA synthetase</keyword>
<protein>
    <recommendedName>
        <fullName evidence="9">Valine--tRNA ligase</fullName>
        <ecNumber evidence="9">6.1.1.9</ecNumber>
    </recommendedName>
    <alternativeName>
        <fullName evidence="9">Valyl-tRNA synthetase</fullName>
        <shortName evidence="9">ValRS</shortName>
    </alternativeName>
</protein>
<evidence type="ECO:0000256" key="8">
    <source>
        <dbReference type="ARBA" id="ARBA00047552"/>
    </source>
</evidence>
<dbReference type="GO" id="GO:0006438">
    <property type="term" value="P:valyl-tRNA aminoacylation"/>
    <property type="evidence" value="ECO:0007669"/>
    <property type="project" value="UniProtKB-UniRule"/>
</dbReference>
<feature type="domain" description="Valyl-tRNA synthetase tRNA-binding arm" evidence="13">
    <location>
        <begin position="791"/>
        <end position="851"/>
    </location>
</feature>
<comment type="domain">
    <text evidence="9">ValRS has two distinct active sites: one for aminoacylation and one for editing. The misactivated threonine is translocated from the active site to the editing site.</text>
</comment>
<dbReference type="Pfam" id="PF10458">
    <property type="entry name" value="Val_tRNA-synt_C"/>
    <property type="match status" value="1"/>
</dbReference>
<dbReference type="SUPFAM" id="SSF46589">
    <property type="entry name" value="tRNA-binding arm"/>
    <property type="match status" value="1"/>
</dbReference>
<proteinExistence type="inferred from homology"/>
<evidence type="ECO:0000313" key="14">
    <source>
        <dbReference type="EMBL" id="VEU78236.1"/>
    </source>
</evidence>
<evidence type="ECO:0000313" key="15">
    <source>
        <dbReference type="Proteomes" id="UP000290876"/>
    </source>
</evidence>
<dbReference type="InterPro" id="IPR009080">
    <property type="entry name" value="tRNAsynth_Ia_anticodon-bd"/>
</dbReference>
<accession>A0A449BAM1</accession>
<dbReference type="Gene3D" id="1.10.287.380">
    <property type="entry name" value="Valyl-tRNA synthetase, C-terminal domain"/>
    <property type="match status" value="1"/>
</dbReference>
<dbReference type="CDD" id="cd00817">
    <property type="entry name" value="ValRS_core"/>
    <property type="match status" value="1"/>
</dbReference>
<dbReference type="Gene3D" id="1.10.730.10">
    <property type="entry name" value="Isoleucyl-tRNA Synthetase, Domain 1"/>
    <property type="match status" value="1"/>
</dbReference>
<feature type="short sequence motif" description="'KMSKS' region" evidence="9">
    <location>
        <begin position="512"/>
        <end position="516"/>
    </location>
</feature>
<evidence type="ECO:0000256" key="2">
    <source>
        <dbReference type="ARBA" id="ARBA00022598"/>
    </source>
</evidence>
<dbReference type="Gene3D" id="3.40.50.620">
    <property type="entry name" value="HUPs"/>
    <property type="match status" value="2"/>
</dbReference>
<sequence>MIDKIYKPQTIEPATSAKRSRNKVYSQHDHTKPPFTILLPPPNVTGMLHIGHAIDTYLQDTIIRFKRFDGFDTFYVAGMDHAGIATQSKVESVLYQTQGLTRHDLGREKFLAKVWEWKEEYAQKFRQQWAALGLALDYDKERFTLDEKSNQAVNKAFIELYNKGLIYRDVKAINWDPVLKTAVSNIEVYTETTKQEMLYIKYPIKDSNEFVVIATVRPETMLSDVAVVYNPTDTRYNHKKWTIIHPLTGKELPMIADKYVDPKFGTGLMKLSAHAEADVEIMQKHNLPINETIDQDGKINCPDSPFHGLDRFVARQTMKEHLQKHGFIEKIRKVNSQVGHSERSKTPIEVLVMPQWFVKMDVLSKNLIKHLRGKNGVKFIPPRFKNVLQKWMENVHDWNISRQLWWGHRIPAWYKDNEIKVQVESPGAGWTQDPDVLDTWFSSGLAPFSFLGWPEQSADLQRYYPASLLVTGYDIIFFWVARMYFFGLEFTDQAPFENVLIHGLVRDENGRKMSKSLNNGVDPMEVIAEYGSDALRWYLITNSTAGLDLNFSMEGVKRGFALCNKLWNIARFIQQLDENSTKNEIQELADTWIDRKISHTYELVERLMKKYEFTVIGRKLERFVMQDFSSWYVEILKVGYNKTKLLATFKKLLILLHPFLPFITDHLYQTMYGEEITAVTFKTAGIVRKHSAGEATYRLFNDIISTVKGIRDFREKFNLSKNTVIQYDFYSRTPDLYSIKNNEIAKKVCAKLANAEWVQNSDYLHAKIEAEYDPEEGGYVYILLDRQMREQQIKQLKKSVEHLTNEIQRSKRLLSNNNFLLKAPKKLIHAEQRKIEYNSDQLEYVKENLEQALSNYETQLATESKPKEK</sequence>
<dbReference type="PANTHER" id="PTHR11946">
    <property type="entry name" value="VALYL-TRNA SYNTHETASES"/>
    <property type="match status" value="1"/>
</dbReference>
<evidence type="ECO:0000256" key="6">
    <source>
        <dbReference type="ARBA" id="ARBA00023054"/>
    </source>
</evidence>
<feature type="domain" description="Aminoacyl-tRNA synthetase class Ia" evidence="11">
    <location>
        <begin position="428"/>
        <end position="552"/>
    </location>
</feature>
<dbReference type="InterPro" id="IPR001412">
    <property type="entry name" value="aa-tRNA-synth_I_CS"/>
</dbReference>
<name>A0A449BAM1_9BACT</name>
<organism evidence="14 15">
    <name type="scientific">Mycoplasmopsis columbinasalis</name>
    <dbReference type="NCBI Taxonomy" id="114880"/>
    <lineage>
        <taxon>Bacteria</taxon>
        <taxon>Bacillati</taxon>
        <taxon>Mycoplasmatota</taxon>
        <taxon>Mycoplasmoidales</taxon>
        <taxon>Metamycoplasmataceae</taxon>
        <taxon>Mycoplasmopsis</taxon>
    </lineage>
</organism>
<dbReference type="InterPro" id="IPR019499">
    <property type="entry name" value="Val-tRNA_synth_tRNA-bd"/>
</dbReference>
<dbReference type="InterPro" id="IPR002300">
    <property type="entry name" value="aa-tRNA-synth_Ia"/>
</dbReference>
<dbReference type="InterPro" id="IPR009008">
    <property type="entry name" value="Val/Leu/Ile-tRNA-synth_edit"/>
</dbReference>
<evidence type="ECO:0000256" key="4">
    <source>
        <dbReference type="ARBA" id="ARBA00022840"/>
    </source>
</evidence>
<evidence type="ECO:0000256" key="9">
    <source>
        <dbReference type="HAMAP-Rule" id="MF_02004"/>
    </source>
</evidence>
<keyword evidence="5 9" id="KW-0648">Protein biosynthesis</keyword>
<dbReference type="SUPFAM" id="SSF50677">
    <property type="entry name" value="ValRS/IleRS/LeuRS editing domain"/>
    <property type="match status" value="1"/>
</dbReference>
<dbReference type="InterPro" id="IPR010978">
    <property type="entry name" value="tRNA-bd_arm"/>
</dbReference>
<comment type="similarity">
    <text evidence="9">Belongs to the class-I aminoacyl-tRNA synthetase family. ValS type 1 subfamily.</text>
</comment>
<dbReference type="NCBIfam" id="NF004349">
    <property type="entry name" value="PRK05729.1"/>
    <property type="match status" value="1"/>
</dbReference>
<dbReference type="GO" id="GO:0005829">
    <property type="term" value="C:cytosol"/>
    <property type="evidence" value="ECO:0007669"/>
    <property type="project" value="TreeGrafter"/>
</dbReference>
<comment type="domain">
    <text evidence="9">The C-terminal coiled-coil domain is crucial for aminoacylation activity.</text>
</comment>
<feature type="short sequence motif" description="'HIGH' region" evidence="9">
    <location>
        <begin position="42"/>
        <end position="52"/>
    </location>
</feature>
<evidence type="ECO:0000256" key="10">
    <source>
        <dbReference type="SAM" id="MobiDB-lite"/>
    </source>
</evidence>
<dbReference type="RefSeq" id="WP_129623074.1">
    <property type="nucleotide sequence ID" value="NZ_LR215043.1"/>
</dbReference>
<evidence type="ECO:0000259" key="13">
    <source>
        <dbReference type="Pfam" id="PF10458"/>
    </source>
</evidence>
<comment type="subcellular location">
    <subcellularLocation>
        <location evidence="9">Cytoplasm</location>
    </subcellularLocation>
</comment>
<evidence type="ECO:0000256" key="7">
    <source>
        <dbReference type="ARBA" id="ARBA00023146"/>
    </source>
</evidence>